<reference evidence="1 2" key="1">
    <citation type="submission" date="2020-08" db="EMBL/GenBank/DDBJ databases">
        <title>Genome sequence of Nocardioides mesophilus KACC 16243T.</title>
        <authorList>
            <person name="Hyun D.-W."/>
            <person name="Bae J.-W."/>
        </authorList>
    </citation>
    <scope>NUCLEOTIDE SEQUENCE [LARGE SCALE GENOMIC DNA]</scope>
    <source>
        <strain evidence="1 2">KACC 16243</strain>
    </source>
</reference>
<dbReference type="GO" id="GO:0006508">
    <property type="term" value="P:proteolysis"/>
    <property type="evidence" value="ECO:0007669"/>
    <property type="project" value="UniProtKB-KW"/>
</dbReference>
<keyword evidence="1" id="KW-0378">Hydrolase</keyword>
<dbReference type="InterPro" id="IPR021109">
    <property type="entry name" value="Peptidase_aspartic_dom_sf"/>
</dbReference>
<dbReference type="CDD" id="cd05483">
    <property type="entry name" value="retropepsin_like_bacteria"/>
    <property type="match status" value="1"/>
</dbReference>
<name>A0A7G9R761_9ACTN</name>
<dbReference type="KEGG" id="nmes:H9L09_12540"/>
<evidence type="ECO:0000313" key="1">
    <source>
        <dbReference type="EMBL" id="QNN51436.1"/>
    </source>
</evidence>
<sequence length="275" mass="29106">MPADSSAIAFERIGHLVRIPVDVPHGSPARFLVDTGIGITVVSSAFAARHRLEPTGRHVVGTRMAGDEVRSPLLHLPRIELGGERLSDLVVAVADLGPTTGPDGFDGILGLDLLGEMPLTIDPFRGVVRLRGRPPRAGRIEVPVVVDRDGESVCLSVELRLPDGTVVTAEVDTGSGSTILDARHTTACGVTPEGPGVRLVREANETGLQVERAFIPVPGPISLAGASQTAQHGSTVMFQDLRLDGLVGTVFLDRYVQTFDTRDGTLTLTPPTSWP</sequence>
<dbReference type="Pfam" id="PF13650">
    <property type="entry name" value="Asp_protease_2"/>
    <property type="match status" value="1"/>
</dbReference>
<dbReference type="RefSeq" id="WP_187577272.1">
    <property type="nucleotide sequence ID" value="NZ_CP060713.1"/>
</dbReference>
<keyword evidence="2" id="KW-1185">Reference proteome</keyword>
<protein>
    <submittedName>
        <fullName evidence="1">Clan AA aspartic protease</fullName>
    </submittedName>
</protein>
<dbReference type="SUPFAM" id="SSF50630">
    <property type="entry name" value="Acid proteases"/>
    <property type="match status" value="1"/>
</dbReference>
<dbReference type="Gene3D" id="2.40.70.10">
    <property type="entry name" value="Acid Proteases"/>
    <property type="match status" value="2"/>
</dbReference>
<keyword evidence="1" id="KW-0645">Protease</keyword>
<dbReference type="Proteomes" id="UP000515947">
    <property type="component" value="Chromosome"/>
</dbReference>
<accession>A0A7G9R761</accession>
<dbReference type="AlphaFoldDB" id="A0A7G9R761"/>
<organism evidence="1 2">
    <name type="scientific">Nocardioides mesophilus</name>
    <dbReference type="NCBI Taxonomy" id="433659"/>
    <lineage>
        <taxon>Bacteria</taxon>
        <taxon>Bacillati</taxon>
        <taxon>Actinomycetota</taxon>
        <taxon>Actinomycetes</taxon>
        <taxon>Propionibacteriales</taxon>
        <taxon>Nocardioidaceae</taxon>
        <taxon>Nocardioides</taxon>
    </lineage>
</organism>
<dbReference type="EMBL" id="CP060713">
    <property type="protein sequence ID" value="QNN51436.1"/>
    <property type="molecule type" value="Genomic_DNA"/>
</dbReference>
<evidence type="ECO:0000313" key="2">
    <source>
        <dbReference type="Proteomes" id="UP000515947"/>
    </source>
</evidence>
<proteinExistence type="predicted"/>
<dbReference type="InterPro" id="IPR034122">
    <property type="entry name" value="Retropepsin-like_bacterial"/>
</dbReference>
<gene>
    <name evidence="1" type="ORF">H9L09_12540</name>
</gene>
<dbReference type="GO" id="GO:0008233">
    <property type="term" value="F:peptidase activity"/>
    <property type="evidence" value="ECO:0007669"/>
    <property type="project" value="UniProtKB-KW"/>
</dbReference>